<evidence type="ECO:0000259" key="2">
    <source>
        <dbReference type="Pfam" id="PF01569"/>
    </source>
</evidence>
<keyword evidence="5" id="KW-1185">Reference proteome</keyword>
<name>A0ABM7MLT9_9BURK</name>
<feature type="domain" description="Phosphatidic acid phosphatase type 2/haloperoxidase" evidence="2">
    <location>
        <begin position="1072"/>
        <end position="1161"/>
    </location>
</feature>
<keyword evidence="1" id="KW-0732">Signal</keyword>
<evidence type="ECO:0000313" key="4">
    <source>
        <dbReference type="EMBL" id="BCO27264.1"/>
    </source>
</evidence>
<evidence type="ECO:0000313" key="5">
    <source>
        <dbReference type="Proteomes" id="UP000824366"/>
    </source>
</evidence>
<dbReference type="Proteomes" id="UP000824366">
    <property type="component" value="Chromosome"/>
</dbReference>
<dbReference type="Gene3D" id="1.20.144.10">
    <property type="entry name" value="Phosphatidic acid phosphatase type 2/haloperoxidase"/>
    <property type="match status" value="1"/>
</dbReference>
<proteinExistence type="predicted"/>
<dbReference type="EMBL" id="AP024238">
    <property type="protein sequence ID" value="BCO27264.1"/>
    <property type="molecule type" value="Genomic_DNA"/>
</dbReference>
<protein>
    <recommendedName>
        <fullName evidence="6">PAP2 superfamily protein</fullName>
    </recommendedName>
</protein>
<accession>A0ABM7MLT9</accession>
<sequence>MKFQRTQVAYASVLCLACCAISPASAMAQVQNAPVKSGERLGDWLIRNVGPNADTTALHWRVLSQIPAQERLRNSVLDSVRALSPDNLPVVQKQNLLTWLGSLPLTGRVNLSTTDPRWLENGKANNPVLQEGHQVVLYPRPTDVVVVTESGQPCLARFRSGALIKDYLHACLSGDTVQGIDTAWLAQPDGRTSRAGIALWNQEDQVSPAPGAWIWAPSRTVAIPESVSDNLIRFFATQSPAPANPVWAKYDPDAFVALQSETPKSTQLKASDWGEIGLIQTPTARMEKNGAVRFQLSRVAPYTRGTVMFQPLDWLEAGFRYTDVSNRLYGPVIAGDQTYKDKSIDIKLRLLEETHVLPQIALGMRDIGGTGLFSGEYLVASKRWGNWDASLGLGWGYLGTRGNLKNPLSILGSGFNDRALPTSAVAAAGNLNASSLFHGSTALFGGVQWQKPESPWTLKFELDGNAYQKEPQGNNQIVKSSFNFGAVYTYSPNVDLSFALERGNSWMFGLTVHGALDQIYSPKILDRALPPITSSIQNVQPPAGLGKTAENINIYTGWNVRSIVEEAGVSRLLIESDGSLYLQEKLDRTVAVLNRDMPFAIHRFAIQLQERGLPLTEVEVDRAEWVRKRTLAEAPAVRLPEQQVLPLYSSGQSDLNRQPTGSRSWFSGSTGFSYSLDPSYNQILGGPNNFLLYQAGVQANLEKRFNDRTWLSATANARLIDNYGNFVYDGPSNMPRVRTDARRYTTTSRFTLPLMQLTHVRDIGNSQYLSAYGGLLESMYGGVGAEWLYRPWQGRTAFGVDVNYVRQRDFAQNLAFRTYTIGTGHATLYWDTGWNDLQVKLSAGRYLAGDIGATLDVKRVFQNGVAVGAWATKTNVSAEQFGEGSFDKGIYLNIPFDAMLPKSSPGTANIVWNPLTRDGGARLSRAFTLFDLTKTRDPRAFKWRESKPAGYEAAEDTNYILTEPAPNLFQRVGRSGTSLGQQVADIPASTWLWAGGAVLASSLLDKKVDNWAQNHQTNSWNRVGSLGNNLPLAMALGAGFLYTGIAGEGMASTAETSLKAGLYTIGAATLTRFAVGRSRPYEGMGSTNFDGFNSSAFQSGFPSNHVALAFAVATPFAQQQNMPWLYGAAALSAFGRIQSREHWLSDTVASGLMGYAIGTLVGNQSKSPKDVKFSVTPNSIKADWSFK</sequence>
<dbReference type="InterPro" id="IPR010344">
    <property type="entry name" value="YbjH"/>
</dbReference>
<dbReference type="Pfam" id="PF01569">
    <property type="entry name" value="PAP2"/>
    <property type="match status" value="1"/>
</dbReference>
<dbReference type="Gene3D" id="3.10.560.10">
    <property type="entry name" value="Outer membrane lipoprotein wza domain like"/>
    <property type="match status" value="1"/>
</dbReference>
<evidence type="ECO:0000259" key="3">
    <source>
        <dbReference type="Pfam" id="PF06251"/>
    </source>
</evidence>
<feature type="signal peptide" evidence="1">
    <location>
        <begin position="1"/>
        <end position="28"/>
    </location>
</feature>
<organism evidence="4 5">
    <name type="scientific">Rhodoferax lithotrophicus</name>
    <dbReference type="NCBI Taxonomy" id="2798804"/>
    <lineage>
        <taxon>Bacteria</taxon>
        <taxon>Pseudomonadati</taxon>
        <taxon>Pseudomonadota</taxon>
        <taxon>Betaproteobacteria</taxon>
        <taxon>Burkholderiales</taxon>
        <taxon>Comamonadaceae</taxon>
        <taxon>Rhodoferax</taxon>
    </lineage>
</organism>
<reference evidence="4 5" key="1">
    <citation type="journal article" date="2021" name="Microbiol. Spectr.">
        <title>A Single Bacterium Capable of Oxidation and Reduction of Iron at Circumneutral pH.</title>
        <authorList>
            <person name="Kato S."/>
            <person name="Ohkuma M."/>
        </authorList>
    </citation>
    <scope>NUCLEOTIDE SEQUENCE [LARGE SCALE GENOMIC DNA]</scope>
    <source>
        <strain evidence="4 5">MIZ03</strain>
    </source>
</reference>
<dbReference type="InterPro" id="IPR010425">
    <property type="entry name" value="Caps_synth_GfcC-like_C"/>
</dbReference>
<gene>
    <name evidence="4" type="ORF">MIZ03_2152</name>
</gene>
<dbReference type="InterPro" id="IPR036938">
    <property type="entry name" value="PAP2/HPO_sf"/>
</dbReference>
<feature type="domain" description="Capsule biosynthesis GfcC-like C-terminal" evidence="3">
    <location>
        <begin position="157"/>
        <end position="228"/>
    </location>
</feature>
<evidence type="ECO:0000256" key="1">
    <source>
        <dbReference type="SAM" id="SignalP"/>
    </source>
</evidence>
<feature type="chain" id="PRO_5045783941" description="PAP2 superfamily protein" evidence="1">
    <location>
        <begin position="29"/>
        <end position="1187"/>
    </location>
</feature>
<dbReference type="SUPFAM" id="SSF48317">
    <property type="entry name" value="Acid phosphatase/Vanadium-dependent haloperoxidase"/>
    <property type="match status" value="1"/>
</dbReference>
<dbReference type="Pfam" id="PF06082">
    <property type="entry name" value="YjbH"/>
    <property type="match status" value="1"/>
</dbReference>
<evidence type="ECO:0008006" key="6">
    <source>
        <dbReference type="Google" id="ProtNLM"/>
    </source>
</evidence>
<dbReference type="Pfam" id="PF06251">
    <property type="entry name" value="Caps_syn_GfcC_C"/>
    <property type="match status" value="1"/>
</dbReference>
<dbReference type="InterPro" id="IPR000326">
    <property type="entry name" value="PAP2/HPO"/>
</dbReference>